<sequence length="62" mass="6920">HHGNAAGNADKNQAHHVFGLVGQQPDGQEEHEQRAQNPVQKQREADDARVFEDRGQLLVLDL</sequence>
<dbReference type="EMBL" id="BKCJ011877578">
    <property type="protein sequence ID" value="GFD60429.1"/>
    <property type="molecule type" value="Genomic_DNA"/>
</dbReference>
<accession>A0A699XKU1</accession>
<feature type="non-terminal residue" evidence="2">
    <location>
        <position position="1"/>
    </location>
</feature>
<evidence type="ECO:0000256" key="1">
    <source>
        <dbReference type="SAM" id="MobiDB-lite"/>
    </source>
</evidence>
<protein>
    <submittedName>
        <fullName evidence="2">Uncharacterized protein</fullName>
    </submittedName>
</protein>
<name>A0A699XKU1_TANCI</name>
<reference evidence="2" key="1">
    <citation type="journal article" date="2019" name="Sci. Rep.">
        <title>Draft genome of Tanacetum cinerariifolium, the natural source of mosquito coil.</title>
        <authorList>
            <person name="Yamashiro T."/>
            <person name="Shiraishi A."/>
            <person name="Satake H."/>
            <person name="Nakayama K."/>
        </authorList>
    </citation>
    <scope>NUCLEOTIDE SEQUENCE</scope>
</reference>
<feature type="non-terminal residue" evidence="2">
    <location>
        <position position="62"/>
    </location>
</feature>
<feature type="region of interest" description="Disordered" evidence="1">
    <location>
        <begin position="1"/>
        <end position="48"/>
    </location>
</feature>
<organism evidence="2">
    <name type="scientific">Tanacetum cinerariifolium</name>
    <name type="common">Dalmatian daisy</name>
    <name type="synonym">Chrysanthemum cinerariifolium</name>
    <dbReference type="NCBI Taxonomy" id="118510"/>
    <lineage>
        <taxon>Eukaryota</taxon>
        <taxon>Viridiplantae</taxon>
        <taxon>Streptophyta</taxon>
        <taxon>Embryophyta</taxon>
        <taxon>Tracheophyta</taxon>
        <taxon>Spermatophyta</taxon>
        <taxon>Magnoliopsida</taxon>
        <taxon>eudicotyledons</taxon>
        <taxon>Gunneridae</taxon>
        <taxon>Pentapetalae</taxon>
        <taxon>asterids</taxon>
        <taxon>campanulids</taxon>
        <taxon>Asterales</taxon>
        <taxon>Asteraceae</taxon>
        <taxon>Asteroideae</taxon>
        <taxon>Anthemideae</taxon>
        <taxon>Anthemidinae</taxon>
        <taxon>Tanacetum</taxon>
    </lineage>
</organism>
<comment type="caution">
    <text evidence="2">The sequence shown here is derived from an EMBL/GenBank/DDBJ whole genome shotgun (WGS) entry which is preliminary data.</text>
</comment>
<dbReference type="AlphaFoldDB" id="A0A699XKU1"/>
<gene>
    <name evidence="2" type="ORF">Tci_932398</name>
</gene>
<proteinExistence type="predicted"/>
<evidence type="ECO:0000313" key="2">
    <source>
        <dbReference type="EMBL" id="GFD60429.1"/>
    </source>
</evidence>